<dbReference type="GO" id="GO:0080120">
    <property type="term" value="P:CAAX-box protein maturation"/>
    <property type="evidence" value="ECO:0007669"/>
    <property type="project" value="UniProtKB-ARBA"/>
</dbReference>
<dbReference type="Proteomes" id="UP000587760">
    <property type="component" value="Unassembled WGS sequence"/>
</dbReference>
<dbReference type="PANTHER" id="PTHR36435:SF1">
    <property type="entry name" value="CAAX AMINO TERMINAL PROTEASE FAMILY PROTEIN"/>
    <property type="match status" value="1"/>
</dbReference>
<feature type="transmembrane region" description="Helical" evidence="1">
    <location>
        <begin position="17"/>
        <end position="34"/>
    </location>
</feature>
<dbReference type="InterPro" id="IPR052710">
    <property type="entry name" value="CAAX_protease"/>
</dbReference>
<keyword evidence="1" id="KW-1133">Transmembrane helix</keyword>
<dbReference type="EMBL" id="JACHGJ010000002">
    <property type="protein sequence ID" value="MBB6479594.1"/>
    <property type="molecule type" value="Genomic_DNA"/>
</dbReference>
<feature type="transmembrane region" description="Helical" evidence="1">
    <location>
        <begin position="156"/>
        <end position="174"/>
    </location>
</feature>
<dbReference type="RefSeq" id="WP_184744972.1">
    <property type="nucleotide sequence ID" value="NZ_JACHGJ010000002.1"/>
</dbReference>
<gene>
    <name evidence="3" type="ORF">HNR50_001252</name>
</gene>
<dbReference type="Pfam" id="PF02517">
    <property type="entry name" value="Rce1-like"/>
    <property type="match status" value="1"/>
</dbReference>
<feature type="domain" description="CAAX prenyl protease 2/Lysostaphin resistance protein A-like" evidence="2">
    <location>
        <begin position="118"/>
        <end position="207"/>
    </location>
</feature>
<accession>A0A841R3F8</accession>
<evidence type="ECO:0000313" key="4">
    <source>
        <dbReference type="Proteomes" id="UP000587760"/>
    </source>
</evidence>
<dbReference type="AlphaFoldDB" id="A0A841R3F8"/>
<keyword evidence="1" id="KW-0472">Membrane</keyword>
<organism evidence="3 4">
    <name type="scientific">Spirochaeta isovalerica</name>
    <dbReference type="NCBI Taxonomy" id="150"/>
    <lineage>
        <taxon>Bacteria</taxon>
        <taxon>Pseudomonadati</taxon>
        <taxon>Spirochaetota</taxon>
        <taxon>Spirochaetia</taxon>
        <taxon>Spirochaetales</taxon>
        <taxon>Spirochaetaceae</taxon>
        <taxon>Spirochaeta</taxon>
    </lineage>
</organism>
<sequence length="214" mass="24162">MTEVKAGAYDSAHLKKILGLFVLLSFLAGVVAGIADDSSIIYFLPDLPYYGFFILYIVKAMGREAFLENPALSLHRKDIPGSIWYVIVNLIFAFIYISIVPIPEAPFWSIISESKNLTLLLAFVVICLAAPFTEELIFRDFIWKIFKEKNYSDRKILILTSLIFALAHLELYRLPLLFVTGLLFGLLRLKTNRIGASMMAHFLTNLIAFMAGTI</sequence>
<proteinExistence type="predicted"/>
<keyword evidence="3" id="KW-0645">Protease</keyword>
<keyword evidence="4" id="KW-1185">Reference proteome</keyword>
<protein>
    <submittedName>
        <fullName evidence="3">Membrane protease YdiL (CAAX protease family)</fullName>
    </submittedName>
</protein>
<evidence type="ECO:0000259" key="2">
    <source>
        <dbReference type="Pfam" id="PF02517"/>
    </source>
</evidence>
<evidence type="ECO:0000256" key="1">
    <source>
        <dbReference type="SAM" id="Phobius"/>
    </source>
</evidence>
<feature type="transmembrane region" description="Helical" evidence="1">
    <location>
        <begin position="194"/>
        <end position="212"/>
    </location>
</feature>
<dbReference type="GO" id="GO:0006508">
    <property type="term" value="P:proteolysis"/>
    <property type="evidence" value="ECO:0007669"/>
    <property type="project" value="UniProtKB-KW"/>
</dbReference>
<keyword evidence="3" id="KW-0378">Hydrolase</keyword>
<feature type="transmembrane region" description="Helical" evidence="1">
    <location>
        <begin position="79"/>
        <end position="99"/>
    </location>
</feature>
<reference evidence="3 4" key="1">
    <citation type="submission" date="2020-08" db="EMBL/GenBank/DDBJ databases">
        <title>Genomic Encyclopedia of Type Strains, Phase IV (KMG-IV): sequencing the most valuable type-strain genomes for metagenomic binning, comparative biology and taxonomic classification.</title>
        <authorList>
            <person name="Goeker M."/>
        </authorList>
    </citation>
    <scope>NUCLEOTIDE SEQUENCE [LARGE SCALE GENOMIC DNA]</scope>
    <source>
        <strain evidence="3 4">DSM 2461</strain>
    </source>
</reference>
<feature type="transmembrane region" description="Helical" evidence="1">
    <location>
        <begin position="40"/>
        <end position="58"/>
    </location>
</feature>
<dbReference type="InterPro" id="IPR003675">
    <property type="entry name" value="Rce1/LyrA-like_dom"/>
</dbReference>
<evidence type="ECO:0000313" key="3">
    <source>
        <dbReference type="EMBL" id="MBB6479594.1"/>
    </source>
</evidence>
<comment type="caution">
    <text evidence="3">The sequence shown here is derived from an EMBL/GenBank/DDBJ whole genome shotgun (WGS) entry which is preliminary data.</text>
</comment>
<feature type="transmembrane region" description="Helical" evidence="1">
    <location>
        <begin position="119"/>
        <end position="136"/>
    </location>
</feature>
<name>A0A841R3F8_9SPIO</name>
<dbReference type="PANTHER" id="PTHR36435">
    <property type="entry name" value="SLR1288 PROTEIN"/>
    <property type="match status" value="1"/>
</dbReference>
<keyword evidence="1" id="KW-0812">Transmembrane</keyword>
<dbReference type="GO" id="GO:0004175">
    <property type="term" value="F:endopeptidase activity"/>
    <property type="evidence" value="ECO:0007669"/>
    <property type="project" value="UniProtKB-ARBA"/>
</dbReference>